<feature type="binding site" description="axial binding residue" evidence="12">
    <location>
        <position position="424"/>
    </location>
    <ligand>
        <name>heme</name>
        <dbReference type="ChEBI" id="CHEBI:30413"/>
    </ligand>
    <ligandPart>
        <name>Fe</name>
        <dbReference type="ChEBI" id="CHEBI:18248"/>
    </ligandPart>
</feature>
<dbReference type="PANTHER" id="PTHR24305">
    <property type="entry name" value="CYTOCHROME P450"/>
    <property type="match status" value="1"/>
</dbReference>
<evidence type="ECO:0000256" key="2">
    <source>
        <dbReference type="ARBA" id="ARBA00004370"/>
    </source>
</evidence>
<dbReference type="FunFam" id="1.10.630.10:FF:000158">
    <property type="entry name" value="Cytochrome P450, putative (Eurofung)"/>
    <property type="match status" value="1"/>
</dbReference>
<dbReference type="CDD" id="cd11058">
    <property type="entry name" value="CYP60B-like"/>
    <property type="match status" value="1"/>
</dbReference>
<keyword evidence="11" id="KW-0472">Membrane</keyword>
<keyword evidence="6 12" id="KW-0479">Metal-binding</keyword>
<keyword evidence="7" id="KW-1133">Transmembrane helix</keyword>
<accession>A0A9P8UMU6</accession>
<evidence type="ECO:0000256" key="1">
    <source>
        <dbReference type="ARBA" id="ARBA00001971"/>
    </source>
</evidence>
<dbReference type="EMBL" id="JAGPXC010000004">
    <property type="protein sequence ID" value="KAH6654810.1"/>
    <property type="molecule type" value="Genomic_DNA"/>
</dbReference>
<dbReference type="PROSITE" id="PS00086">
    <property type="entry name" value="CYTOCHROME_P450"/>
    <property type="match status" value="1"/>
</dbReference>
<sequence>WIVRGIYNIYFHQLSGYPGPTLAAASDWWYARSYTSGHWHDIIQSLHQKYGPVVRIAPNDLSFSTPSSYKVIYGHATNGRKLFLKSEFYDLSHGRPDIVSARDPAEHSVQRRSLAHAFSAKSLREQEDIVQAYLDKFVEKMGELGGTEEGVNVTEAYNWLTFDIIGKSICDLAFGESFEAVEKGESHFWVSLILGSFYIQTLASIRKRIPLFSLLLPFFVPPSFPSKFQKHKALTLEKTRKRIAMGDTGRADFFSRLLRTGKDKGAELDIQYLANQSNILIVAGSETTATFLAGATYFLLRNKPALAKLQTELRSTFSEFSQITGDSVTPLPYLGAVIEEGLRLFPPAGFGLPRICPGATIDGYYIPAGTTVSTDPFTMTRDPANWEQPDSFLPERWLPGGIGGGKSHDNKAASQPFSLGPRSCLGINLARVEARLTLAKLAWKYEWDLAESSKNLDWWRDMRIYTLWMKPELRVVFRNVDSGSKRL</sequence>
<dbReference type="InterPro" id="IPR001128">
    <property type="entry name" value="Cyt_P450"/>
</dbReference>
<evidence type="ECO:0000256" key="4">
    <source>
        <dbReference type="ARBA" id="ARBA00022617"/>
    </source>
</evidence>
<dbReference type="GO" id="GO:0016705">
    <property type="term" value="F:oxidoreductase activity, acting on paired donors, with incorporation or reduction of molecular oxygen"/>
    <property type="evidence" value="ECO:0007669"/>
    <property type="project" value="InterPro"/>
</dbReference>
<evidence type="ECO:0000256" key="8">
    <source>
        <dbReference type="ARBA" id="ARBA00023002"/>
    </source>
</evidence>
<feature type="non-terminal residue" evidence="14">
    <location>
        <position position="1"/>
    </location>
</feature>
<dbReference type="SUPFAM" id="SSF48264">
    <property type="entry name" value="Cytochrome P450"/>
    <property type="match status" value="1"/>
</dbReference>
<protein>
    <submittedName>
        <fullName evidence="14">Cytochrome P450</fullName>
    </submittedName>
</protein>
<evidence type="ECO:0000313" key="15">
    <source>
        <dbReference type="Proteomes" id="UP000758603"/>
    </source>
</evidence>
<dbReference type="InterPro" id="IPR017972">
    <property type="entry name" value="Cyt_P450_CS"/>
</dbReference>
<keyword evidence="5" id="KW-0812">Transmembrane</keyword>
<keyword evidence="8 13" id="KW-0560">Oxidoreductase</keyword>
<evidence type="ECO:0000256" key="3">
    <source>
        <dbReference type="ARBA" id="ARBA00010617"/>
    </source>
</evidence>
<evidence type="ECO:0000313" key="14">
    <source>
        <dbReference type="EMBL" id="KAH6654810.1"/>
    </source>
</evidence>
<organism evidence="14 15">
    <name type="scientific">Truncatella angustata</name>
    <dbReference type="NCBI Taxonomy" id="152316"/>
    <lineage>
        <taxon>Eukaryota</taxon>
        <taxon>Fungi</taxon>
        <taxon>Dikarya</taxon>
        <taxon>Ascomycota</taxon>
        <taxon>Pezizomycotina</taxon>
        <taxon>Sordariomycetes</taxon>
        <taxon>Xylariomycetidae</taxon>
        <taxon>Amphisphaeriales</taxon>
        <taxon>Sporocadaceae</taxon>
        <taxon>Truncatella</taxon>
    </lineage>
</organism>
<evidence type="ECO:0000256" key="7">
    <source>
        <dbReference type="ARBA" id="ARBA00022989"/>
    </source>
</evidence>
<dbReference type="AlphaFoldDB" id="A0A9P8UMU6"/>
<keyword evidence="9 12" id="KW-0408">Iron</keyword>
<evidence type="ECO:0000256" key="12">
    <source>
        <dbReference type="PIRSR" id="PIRSR602401-1"/>
    </source>
</evidence>
<evidence type="ECO:0000256" key="10">
    <source>
        <dbReference type="ARBA" id="ARBA00023033"/>
    </source>
</evidence>
<comment type="cofactor">
    <cofactor evidence="1 12">
        <name>heme</name>
        <dbReference type="ChEBI" id="CHEBI:30413"/>
    </cofactor>
</comment>
<gene>
    <name evidence="14" type="ORF">BKA67DRAFT_517303</name>
</gene>
<evidence type="ECO:0000256" key="5">
    <source>
        <dbReference type="ARBA" id="ARBA00022692"/>
    </source>
</evidence>
<dbReference type="RefSeq" id="XP_045959080.1">
    <property type="nucleotide sequence ID" value="XM_046097889.1"/>
</dbReference>
<evidence type="ECO:0000256" key="9">
    <source>
        <dbReference type="ARBA" id="ARBA00023004"/>
    </source>
</evidence>
<dbReference type="Proteomes" id="UP000758603">
    <property type="component" value="Unassembled WGS sequence"/>
</dbReference>
<dbReference type="GeneID" id="70126781"/>
<name>A0A9P8UMU6_9PEZI</name>
<dbReference type="PANTHER" id="PTHR24305:SF210">
    <property type="entry name" value="CYTOCHROME P450 MONOOXYGENASE ASQL-RELATED"/>
    <property type="match status" value="1"/>
</dbReference>
<dbReference type="PRINTS" id="PR00463">
    <property type="entry name" value="EP450I"/>
</dbReference>
<keyword evidence="10 13" id="KW-0503">Monooxygenase</keyword>
<dbReference type="PRINTS" id="PR00385">
    <property type="entry name" value="P450"/>
</dbReference>
<dbReference type="Pfam" id="PF00067">
    <property type="entry name" value="p450"/>
    <property type="match status" value="1"/>
</dbReference>
<dbReference type="InterPro" id="IPR002401">
    <property type="entry name" value="Cyt_P450_E_grp-I"/>
</dbReference>
<dbReference type="OrthoDB" id="1470350at2759"/>
<evidence type="ECO:0000256" key="11">
    <source>
        <dbReference type="ARBA" id="ARBA00023136"/>
    </source>
</evidence>
<dbReference type="GO" id="GO:0005506">
    <property type="term" value="F:iron ion binding"/>
    <property type="evidence" value="ECO:0007669"/>
    <property type="project" value="InterPro"/>
</dbReference>
<dbReference type="InterPro" id="IPR036396">
    <property type="entry name" value="Cyt_P450_sf"/>
</dbReference>
<dbReference type="GO" id="GO:0016020">
    <property type="term" value="C:membrane"/>
    <property type="evidence" value="ECO:0007669"/>
    <property type="project" value="UniProtKB-SubCell"/>
</dbReference>
<keyword evidence="15" id="KW-1185">Reference proteome</keyword>
<dbReference type="GO" id="GO:0004497">
    <property type="term" value="F:monooxygenase activity"/>
    <property type="evidence" value="ECO:0007669"/>
    <property type="project" value="UniProtKB-KW"/>
</dbReference>
<dbReference type="Gene3D" id="1.10.630.10">
    <property type="entry name" value="Cytochrome P450"/>
    <property type="match status" value="1"/>
</dbReference>
<dbReference type="InterPro" id="IPR050121">
    <property type="entry name" value="Cytochrome_P450_monoxygenase"/>
</dbReference>
<keyword evidence="4 12" id="KW-0349">Heme</keyword>
<comment type="caution">
    <text evidence="14">The sequence shown here is derived from an EMBL/GenBank/DDBJ whole genome shotgun (WGS) entry which is preliminary data.</text>
</comment>
<reference evidence="14" key="1">
    <citation type="journal article" date="2021" name="Nat. Commun.">
        <title>Genetic determinants of endophytism in the Arabidopsis root mycobiome.</title>
        <authorList>
            <person name="Mesny F."/>
            <person name="Miyauchi S."/>
            <person name="Thiergart T."/>
            <person name="Pickel B."/>
            <person name="Atanasova L."/>
            <person name="Karlsson M."/>
            <person name="Huettel B."/>
            <person name="Barry K.W."/>
            <person name="Haridas S."/>
            <person name="Chen C."/>
            <person name="Bauer D."/>
            <person name="Andreopoulos W."/>
            <person name="Pangilinan J."/>
            <person name="LaButti K."/>
            <person name="Riley R."/>
            <person name="Lipzen A."/>
            <person name="Clum A."/>
            <person name="Drula E."/>
            <person name="Henrissat B."/>
            <person name="Kohler A."/>
            <person name="Grigoriev I.V."/>
            <person name="Martin F.M."/>
            <person name="Hacquard S."/>
        </authorList>
    </citation>
    <scope>NUCLEOTIDE SEQUENCE</scope>
    <source>
        <strain evidence="14">MPI-SDFR-AT-0073</strain>
    </source>
</reference>
<evidence type="ECO:0000256" key="6">
    <source>
        <dbReference type="ARBA" id="ARBA00022723"/>
    </source>
</evidence>
<evidence type="ECO:0000256" key="13">
    <source>
        <dbReference type="RuleBase" id="RU000461"/>
    </source>
</evidence>
<dbReference type="GO" id="GO:0020037">
    <property type="term" value="F:heme binding"/>
    <property type="evidence" value="ECO:0007669"/>
    <property type="project" value="InterPro"/>
</dbReference>
<proteinExistence type="inferred from homology"/>
<comment type="subcellular location">
    <subcellularLocation>
        <location evidence="2">Membrane</location>
    </subcellularLocation>
</comment>
<comment type="similarity">
    <text evidence="3 13">Belongs to the cytochrome P450 family.</text>
</comment>